<evidence type="ECO:0000313" key="12">
    <source>
        <dbReference type="Proteomes" id="UP000256970"/>
    </source>
</evidence>
<accession>A0A383WMC4</accession>
<keyword evidence="8 9" id="KW-0924">Ammonia transport</keyword>
<evidence type="ECO:0000256" key="8">
    <source>
        <dbReference type="ARBA" id="ARBA00023177"/>
    </source>
</evidence>
<dbReference type="EMBL" id="FNXT01001326">
    <property type="protein sequence ID" value="SZX78618.1"/>
    <property type="molecule type" value="Genomic_DNA"/>
</dbReference>
<feature type="transmembrane region" description="Helical" evidence="9">
    <location>
        <begin position="550"/>
        <end position="574"/>
    </location>
</feature>
<feature type="transmembrane region" description="Helical" evidence="9">
    <location>
        <begin position="421"/>
        <end position="443"/>
    </location>
</feature>
<feature type="domain" description="Ammonium transporter AmtB-like" evidence="10">
    <location>
        <begin position="188"/>
        <end position="601"/>
    </location>
</feature>
<protein>
    <recommendedName>
        <fullName evidence="9">Ammonium transporter</fullName>
    </recommendedName>
</protein>
<name>A0A383WMC4_TETOB</name>
<feature type="transmembrane region" description="Helical" evidence="9">
    <location>
        <begin position="188"/>
        <end position="212"/>
    </location>
</feature>
<organism evidence="11 12">
    <name type="scientific">Tetradesmus obliquus</name>
    <name type="common">Green alga</name>
    <name type="synonym">Acutodesmus obliquus</name>
    <dbReference type="NCBI Taxonomy" id="3088"/>
    <lineage>
        <taxon>Eukaryota</taxon>
        <taxon>Viridiplantae</taxon>
        <taxon>Chlorophyta</taxon>
        <taxon>core chlorophytes</taxon>
        <taxon>Chlorophyceae</taxon>
        <taxon>CS clade</taxon>
        <taxon>Sphaeropleales</taxon>
        <taxon>Scenedesmaceae</taxon>
        <taxon>Tetradesmus</taxon>
    </lineage>
</organism>
<reference evidence="11 12" key="1">
    <citation type="submission" date="2016-10" db="EMBL/GenBank/DDBJ databases">
        <authorList>
            <person name="Cai Z."/>
        </authorList>
    </citation>
    <scope>NUCLEOTIDE SEQUENCE [LARGE SCALE GENOMIC DNA]</scope>
</reference>
<dbReference type="PANTHER" id="PTHR43029:SF10">
    <property type="entry name" value="AMMONIUM TRANSPORTER MEP2"/>
    <property type="match status" value="1"/>
</dbReference>
<evidence type="ECO:0000256" key="3">
    <source>
        <dbReference type="ARBA" id="ARBA00008349"/>
    </source>
</evidence>
<feature type="transmembrane region" description="Helical" evidence="9">
    <location>
        <begin position="479"/>
        <end position="497"/>
    </location>
</feature>
<comment type="caution">
    <text evidence="9">Lacks conserved residue(s) required for the propagation of feature annotation.</text>
</comment>
<evidence type="ECO:0000256" key="4">
    <source>
        <dbReference type="ARBA" id="ARBA00022448"/>
    </source>
</evidence>
<evidence type="ECO:0000259" key="10">
    <source>
        <dbReference type="Pfam" id="PF00909"/>
    </source>
</evidence>
<dbReference type="PANTHER" id="PTHR43029">
    <property type="entry name" value="AMMONIUM TRANSPORTER MEP2"/>
    <property type="match status" value="1"/>
</dbReference>
<feature type="transmembrane region" description="Helical" evidence="9">
    <location>
        <begin position="455"/>
        <end position="473"/>
    </location>
</feature>
<dbReference type="Gene3D" id="1.10.3430.10">
    <property type="entry name" value="Ammonium transporter AmtB like domains"/>
    <property type="match status" value="1"/>
</dbReference>
<evidence type="ECO:0000256" key="9">
    <source>
        <dbReference type="RuleBase" id="RU362002"/>
    </source>
</evidence>
<evidence type="ECO:0000256" key="6">
    <source>
        <dbReference type="ARBA" id="ARBA00022989"/>
    </source>
</evidence>
<dbReference type="InterPro" id="IPR001905">
    <property type="entry name" value="Ammonium_transpt"/>
</dbReference>
<gene>
    <name evidence="11" type="ORF">BQ4739_LOCUS18939</name>
</gene>
<sequence>MNPGERRAPSLDLATLQGGAIHMMCWMNFWCALFNGLYLAVSGVGQQLLLFLTMHTTAAWDVVLFCLCNAVGQLFIFFTIKQFASLVNTLICTTRKFFNILGSLVLNANPLLPQQWWAVGLVFTGLITGSVDKGSKHHGAGKQQAGTKQQKRAAVGMIAEWCVAAPKDPVKGVGQETELEAINSGDTAWLLISTAAVLIMTPGVAFFYGGLAQHKNFVSTIMQAFIPLAIVPILWSIIGFGLAFGDTAEYSNGVIGDPSKLGGLMFGVGAAPLANLAATIPMTVFFMFQLMFAVITPALIIGAIADRVNPSALCIFIGLWHLIVYCPMAHMVWHPTGLIRKLGVLDFAGGLVVHITSGYAAPLAAVYLGRSKRSVAPERAGSGSEHVKEPANVPIVMLGTALLWFGWFGFNAGSAGGAGVIAGQALLNTNAAAASAMLTFMLIDTLQGHKMRATGACIGAVIGLVTITPAAGYVNIGAAFIFGMVGSAVSAGVMVLMEKWGSRYIDDTLDVFACHGVGGTTGTILFSLLSTKTVNDAGVDGAYYGKWSELGLALLVLVCVIPYVLAATWAILWFTNKLIRLRVSDLELLEGLDKSKHGERAMAVAALMKEMEEASHNGSATARVRVTAVPSLMGDSS</sequence>
<evidence type="ECO:0000256" key="7">
    <source>
        <dbReference type="ARBA" id="ARBA00023136"/>
    </source>
</evidence>
<feature type="transmembrane region" description="Helical" evidence="9">
    <location>
        <begin position="509"/>
        <end position="530"/>
    </location>
</feature>
<dbReference type="Pfam" id="PF08449">
    <property type="entry name" value="UAA"/>
    <property type="match status" value="1"/>
</dbReference>
<evidence type="ECO:0000256" key="2">
    <source>
        <dbReference type="ARBA" id="ARBA00005887"/>
    </source>
</evidence>
<dbReference type="InterPro" id="IPR024041">
    <property type="entry name" value="NH4_transpt_AmtB-like_dom"/>
</dbReference>
<keyword evidence="4 9" id="KW-0813">Transport</keyword>
<dbReference type="Pfam" id="PF00909">
    <property type="entry name" value="Ammonium_transp"/>
    <property type="match status" value="1"/>
</dbReference>
<keyword evidence="12" id="KW-1185">Reference proteome</keyword>
<comment type="subcellular location">
    <subcellularLocation>
        <location evidence="9">Cell membrane</location>
        <topology evidence="9">Multi-pass membrane protein</topology>
    </subcellularLocation>
    <subcellularLocation>
        <location evidence="1">Membrane</location>
        <topology evidence="1">Multi-pass membrane protein</topology>
    </subcellularLocation>
</comment>
<feature type="transmembrane region" description="Helical" evidence="9">
    <location>
        <begin position="20"/>
        <end position="41"/>
    </location>
</feature>
<keyword evidence="6 9" id="KW-1133">Transmembrane helix</keyword>
<dbReference type="InterPro" id="IPR029020">
    <property type="entry name" value="Ammonium/urea_transptr"/>
</dbReference>
<evidence type="ECO:0000256" key="5">
    <source>
        <dbReference type="ARBA" id="ARBA00022692"/>
    </source>
</evidence>
<dbReference type="Proteomes" id="UP000256970">
    <property type="component" value="Unassembled WGS sequence"/>
</dbReference>
<feature type="transmembrane region" description="Helical" evidence="9">
    <location>
        <begin position="312"/>
        <end position="333"/>
    </location>
</feature>
<keyword evidence="5 9" id="KW-0812">Transmembrane</keyword>
<proteinExistence type="inferred from homology"/>
<feature type="transmembrane region" description="Helical" evidence="9">
    <location>
        <begin position="284"/>
        <end position="305"/>
    </location>
</feature>
<dbReference type="SUPFAM" id="SSF111352">
    <property type="entry name" value="Ammonium transporter"/>
    <property type="match status" value="1"/>
</dbReference>
<dbReference type="GO" id="GO:0008519">
    <property type="term" value="F:ammonium channel activity"/>
    <property type="evidence" value="ECO:0007669"/>
    <property type="project" value="InterPro"/>
</dbReference>
<dbReference type="InterPro" id="IPR013657">
    <property type="entry name" value="SCL35B1-4/HUT1"/>
</dbReference>
<feature type="transmembrane region" description="Helical" evidence="9">
    <location>
        <begin position="345"/>
        <end position="369"/>
    </location>
</feature>
<feature type="transmembrane region" description="Helical" evidence="9">
    <location>
        <begin position="224"/>
        <end position="244"/>
    </location>
</feature>
<comment type="similarity">
    <text evidence="2 9">Belongs to the ammonia transporter channel (TC 1.A.11.2) family.</text>
</comment>
<feature type="transmembrane region" description="Helical" evidence="9">
    <location>
        <begin position="62"/>
        <end position="80"/>
    </location>
</feature>
<keyword evidence="7 9" id="KW-0472">Membrane</keyword>
<comment type="similarity">
    <text evidence="3">Belongs to the nucleotide-sugar transporter family. UDP-galactose:UMP antiporter (TC 2.A.7.11) subfamily.</text>
</comment>
<dbReference type="STRING" id="3088.A0A383WMC4"/>
<dbReference type="AlphaFoldDB" id="A0A383WMC4"/>
<dbReference type="NCBIfam" id="TIGR00836">
    <property type="entry name" value="amt"/>
    <property type="match status" value="1"/>
</dbReference>
<dbReference type="GO" id="GO:0005886">
    <property type="term" value="C:plasma membrane"/>
    <property type="evidence" value="ECO:0007669"/>
    <property type="project" value="UniProtKB-SubCell"/>
</dbReference>
<feature type="transmembrane region" description="Helical" evidence="9">
    <location>
        <begin position="390"/>
        <end position="409"/>
    </location>
</feature>
<evidence type="ECO:0000313" key="11">
    <source>
        <dbReference type="EMBL" id="SZX78618.1"/>
    </source>
</evidence>
<evidence type="ECO:0000256" key="1">
    <source>
        <dbReference type="ARBA" id="ARBA00004141"/>
    </source>
</evidence>